<dbReference type="EMBL" id="EU016574">
    <property type="protein sequence ID" value="ABZ06377.1"/>
    <property type="molecule type" value="Genomic_DNA"/>
</dbReference>
<accession>B3T1B8</accession>
<reference evidence="1" key="1">
    <citation type="journal article" date="2008" name="ISME J.">
        <title>Genomic patterns of recombination, clonal divergence and environment in marine microbial populations.</title>
        <authorList>
            <person name="Konstantinidis K.T."/>
            <person name="Delong E.F."/>
        </authorList>
    </citation>
    <scope>NUCLEOTIDE SEQUENCE</scope>
</reference>
<evidence type="ECO:0000313" key="1">
    <source>
        <dbReference type="EMBL" id="ABZ06377.1"/>
    </source>
</evidence>
<protein>
    <recommendedName>
        <fullName evidence="2">Cytochrome c domain-containing protein</fullName>
    </recommendedName>
</protein>
<sequence>MYIRIESGEFVLWDGSLETLAAAFPGKTLQAIEAFSVLEDVPFGAVGLAGASLFIYLAYDSVATAGELYYSGTPLSLEIAAEGATGTSYQLFTDNISTPIIQTRCIICHSSTGIASATVSTWQLQYLAATEPDFLQSNYNILVNYIRNATDGSELILAKPQGMEAHLGAVQLVEGTDEFEAFEAFVNAVLSE</sequence>
<gene>
    <name evidence="1" type="ORF">ALOHA_HF4000009G21ctg1g13</name>
</gene>
<dbReference type="AlphaFoldDB" id="B3T1B8"/>
<organism evidence="1">
    <name type="scientific">uncultured marine microorganism HF4000_009G21</name>
    <dbReference type="NCBI Taxonomy" id="455515"/>
    <lineage>
        <taxon>unclassified sequences</taxon>
        <taxon>environmental samples</taxon>
    </lineage>
</organism>
<name>B3T1B8_9ZZZZ</name>
<evidence type="ECO:0008006" key="2">
    <source>
        <dbReference type="Google" id="ProtNLM"/>
    </source>
</evidence>
<proteinExistence type="predicted"/>